<dbReference type="EC" id="2.7.4.25" evidence="8"/>
<dbReference type="InterPro" id="IPR003136">
    <property type="entry name" value="Cytidylate_kin"/>
</dbReference>
<dbReference type="HAMAP" id="MF_00238">
    <property type="entry name" value="Cytidyl_kinase_type1"/>
    <property type="match status" value="1"/>
</dbReference>
<feature type="binding site" evidence="8">
    <location>
        <begin position="7"/>
        <end position="15"/>
    </location>
    <ligand>
        <name>ATP</name>
        <dbReference type="ChEBI" id="CHEBI:30616"/>
    </ligand>
</feature>
<gene>
    <name evidence="8 10" type="primary">cmk</name>
    <name evidence="10" type="ORF">KZ820_00365</name>
</gene>
<evidence type="ECO:0000256" key="7">
    <source>
        <dbReference type="ARBA" id="ARBA00048478"/>
    </source>
</evidence>
<comment type="caution">
    <text evidence="10">The sequence shown here is derived from an EMBL/GenBank/DDBJ whole genome shotgun (WGS) entry which is preliminary data.</text>
</comment>
<evidence type="ECO:0000313" key="10">
    <source>
        <dbReference type="EMBL" id="MBW6529179.1"/>
    </source>
</evidence>
<dbReference type="CDD" id="cd02020">
    <property type="entry name" value="CMPK"/>
    <property type="match status" value="1"/>
</dbReference>
<dbReference type="InterPro" id="IPR027417">
    <property type="entry name" value="P-loop_NTPase"/>
</dbReference>
<evidence type="ECO:0000256" key="3">
    <source>
        <dbReference type="ARBA" id="ARBA00022741"/>
    </source>
</evidence>
<dbReference type="Gene3D" id="3.40.50.300">
    <property type="entry name" value="P-loop containing nucleotide triphosphate hydrolases"/>
    <property type="match status" value="1"/>
</dbReference>
<feature type="domain" description="Cytidylate kinase" evidence="9">
    <location>
        <begin position="3"/>
        <end position="202"/>
    </location>
</feature>
<protein>
    <recommendedName>
        <fullName evidence="8">Cytidylate kinase</fullName>
        <shortName evidence="8">CK</shortName>
        <ecNumber evidence="8">2.7.4.25</ecNumber>
    </recommendedName>
    <alternativeName>
        <fullName evidence="8">Cytidine monophosphate kinase</fullName>
        <shortName evidence="8">CMP kinase</shortName>
    </alternativeName>
</protein>
<evidence type="ECO:0000256" key="4">
    <source>
        <dbReference type="ARBA" id="ARBA00022777"/>
    </source>
</evidence>
<dbReference type="EMBL" id="JAHXZN010000001">
    <property type="protein sequence ID" value="MBW6529179.1"/>
    <property type="molecule type" value="Genomic_DNA"/>
</dbReference>
<reference evidence="10 11" key="1">
    <citation type="submission" date="2021-07" db="EMBL/GenBank/DDBJ databases">
        <title>Sphingomonas sp.</title>
        <authorList>
            <person name="Feng G."/>
            <person name="Li J."/>
            <person name="Pan M."/>
        </authorList>
    </citation>
    <scope>NUCLEOTIDE SEQUENCE [LARGE SCALE GENOMIC DNA]</scope>
    <source>
        <strain evidence="10 11">RRHST34</strain>
    </source>
</reference>
<dbReference type="GO" id="GO:0016301">
    <property type="term" value="F:kinase activity"/>
    <property type="evidence" value="ECO:0007669"/>
    <property type="project" value="UniProtKB-KW"/>
</dbReference>
<comment type="catalytic activity">
    <reaction evidence="7 8">
        <text>CMP + ATP = CDP + ADP</text>
        <dbReference type="Rhea" id="RHEA:11600"/>
        <dbReference type="ChEBI" id="CHEBI:30616"/>
        <dbReference type="ChEBI" id="CHEBI:58069"/>
        <dbReference type="ChEBI" id="CHEBI:60377"/>
        <dbReference type="ChEBI" id="CHEBI:456216"/>
        <dbReference type="EC" id="2.7.4.25"/>
    </reaction>
</comment>
<dbReference type="SUPFAM" id="SSF52540">
    <property type="entry name" value="P-loop containing nucleoside triphosphate hydrolases"/>
    <property type="match status" value="1"/>
</dbReference>
<keyword evidence="5 8" id="KW-0067">ATP-binding</keyword>
<evidence type="ECO:0000259" key="9">
    <source>
        <dbReference type="Pfam" id="PF02224"/>
    </source>
</evidence>
<dbReference type="Proteomes" id="UP000759103">
    <property type="component" value="Unassembled WGS sequence"/>
</dbReference>
<name>A0ABS7BHU4_9SPHN</name>
<keyword evidence="3 8" id="KW-0547">Nucleotide-binding</keyword>
<comment type="catalytic activity">
    <reaction evidence="6 8">
        <text>dCMP + ATP = dCDP + ADP</text>
        <dbReference type="Rhea" id="RHEA:25094"/>
        <dbReference type="ChEBI" id="CHEBI:30616"/>
        <dbReference type="ChEBI" id="CHEBI:57566"/>
        <dbReference type="ChEBI" id="CHEBI:58593"/>
        <dbReference type="ChEBI" id="CHEBI:456216"/>
        <dbReference type="EC" id="2.7.4.25"/>
    </reaction>
</comment>
<organism evidence="10 11">
    <name type="scientific">Sphingomonas citri</name>
    <dbReference type="NCBI Taxonomy" id="2862499"/>
    <lineage>
        <taxon>Bacteria</taxon>
        <taxon>Pseudomonadati</taxon>
        <taxon>Pseudomonadota</taxon>
        <taxon>Alphaproteobacteria</taxon>
        <taxon>Sphingomonadales</taxon>
        <taxon>Sphingomonadaceae</taxon>
        <taxon>Sphingomonas</taxon>
    </lineage>
</organism>
<keyword evidence="2 8" id="KW-0808">Transferase</keyword>
<evidence type="ECO:0000313" key="11">
    <source>
        <dbReference type="Proteomes" id="UP000759103"/>
    </source>
</evidence>
<comment type="subcellular location">
    <subcellularLocation>
        <location evidence="8">Cytoplasm</location>
    </subcellularLocation>
</comment>
<proteinExistence type="inferred from homology"/>
<evidence type="ECO:0000256" key="8">
    <source>
        <dbReference type="HAMAP-Rule" id="MF_00238"/>
    </source>
</evidence>
<keyword evidence="4 8" id="KW-0418">Kinase</keyword>
<evidence type="ECO:0000256" key="2">
    <source>
        <dbReference type="ARBA" id="ARBA00022679"/>
    </source>
</evidence>
<comment type="similarity">
    <text evidence="1 8">Belongs to the cytidylate kinase family. Type 1 subfamily.</text>
</comment>
<sequence>MIIAVDGPAASGKGTIARALARHYHVPHLDTGLLYRAVALTVMRLELDPSIEADAVAACGFDEDLLADAALRDDATGQIASIVSAHPLVRAALLQRQKRFAHQPGGAVLDGRDIGTVIAPDADAKLFIRATPTIRAQRRHAELRARGDDTSYDQVLADIRSRDDRDSSRATAPLVPAIDAAQLDTSFLSIEAAVAKAIALVEARLARAAAMAAPSV</sequence>
<keyword evidence="8" id="KW-0963">Cytoplasm</keyword>
<keyword evidence="11" id="KW-1185">Reference proteome</keyword>
<dbReference type="NCBIfam" id="TIGR00017">
    <property type="entry name" value="cmk"/>
    <property type="match status" value="1"/>
</dbReference>
<accession>A0ABS7BHU4</accession>
<evidence type="ECO:0000256" key="6">
    <source>
        <dbReference type="ARBA" id="ARBA00047615"/>
    </source>
</evidence>
<evidence type="ECO:0000256" key="1">
    <source>
        <dbReference type="ARBA" id="ARBA00009427"/>
    </source>
</evidence>
<dbReference type="InterPro" id="IPR011994">
    <property type="entry name" value="Cytidylate_kinase_dom"/>
</dbReference>
<evidence type="ECO:0000256" key="5">
    <source>
        <dbReference type="ARBA" id="ARBA00022840"/>
    </source>
</evidence>
<dbReference type="Pfam" id="PF02224">
    <property type="entry name" value="Cytidylate_kin"/>
    <property type="match status" value="1"/>
</dbReference>
<dbReference type="RefSeq" id="WP_219746769.1">
    <property type="nucleotide sequence ID" value="NZ_JAHXZN010000001.1"/>
</dbReference>